<feature type="transmembrane region" description="Helical" evidence="10">
    <location>
        <begin position="158"/>
        <end position="180"/>
    </location>
</feature>
<dbReference type="InterPro" id="IPR005665">
    <property type="entry name" value="SecF_bac"/>
</dbReference>
<comment type="caution">
    <text evidence="12">The sequence shown here is derived from an EMBL/GenBank/DDBJ whole genome shotgun (WGS) entry which is preliminary data.</text>
</comment>
<dbReference type="GO" id="GO:0006605">
    <property type="term" value="P:protein targeting"/>
    <property type="evidence" value="ECO:0007669"/>
    <property type="project" value="UniProtKB-UniRule"/>
</dbReference>
<feature type="transmembrane region" description="Helical" evidence="10">
    <location>
        <begin position="127"/>
        <end position="146"/>
    </location>
</feature>
<keyword evidence="8 10" id="KW-0811">Translocation</keyword>
<feature type="transmembrane region" description="Helical" evidence="10">
    <location>
        <begin position="243"/>
        <end position="260"/>
    </location>
</feature>
<gene>
    <name evidence="10" type="primary">secF</name>
    <name evidence="12" type="ORF">A3I31_01585</name>
</gene>
<keyword evidence="7 10" id="KW-1133">Transmembrane helix</keyword>
<dbReference type="GO" id="GO:0005886">
    <property type="term" value="C:plasma membrane"/>
    <property type="evidence" value="ECO:0007669"/>
    <property type="project" value="UniProtKB-SubCell"/>
</dbReference>
<feature type="transmembrane region" description="Helical" evidence="10">
    <location>
        <begin position="192"/>
        <end position="211"/>
    </location>
</feature>
<name>A0A1G1Z7H3_9BACT</name>
<dbReference type="InterPro" id="IPR022645">
    <property type="entry name" value="SecD/SecF_bac"/>
</dbReference>
<dbReference type="PRINTS" id="PR01755">
    <property type="entry name" value="SECFTRNLCASE"/>
</dbReference>
<evidence type="ECO:0000313" key="12">
    <source>
        <dbReference type="EMBL" id="OGY59820.1"/>
    </source>
</evidence>
<dbReference type="GO" id="GO:0065002">
    <property type="term" value="P:intracellular protein transmembrane transport"/>
    <property type="evidence" value="ECO:0007669"/>
    <property type="project" value="UniProtKB-UniRule"/>
</dbReference>
<keyword evidence="5 10" id="KW-0812">Transmembrane</keyword>
<dbReference type="PANTHER" id="PTHR30081:SF8">
    <property type="entry name" value="PROTEIN TRANSLOCASE SUBUNIT SECF"/>
    <property type="match status" value="1"/>
</dbReference>
<keyword evidence="4" id="KW-0997">Cell inner membrane</keyword>
<dbReference type="EMBL" id="MHIZ01000029">
    <property type="protein sequence ID" value="OGY59820.1"/>
    <property type="molecule type" value="Genomic_DNA"/>
</dbReference>
<feature type="transmembrane region" description="Helical" evidence="10">
    <location>
        <begin position="12"/>
        <end position="31"/>
    </location>
</feature>
<evidence type="ECO:0000256" key="5">
    <source>
        <dbReference type="ARBA" id="ARBA00022692"/>
    </source>
</evidence>
<keyword evidence="9 10" id="KW-0472">Membrane</keyword>
<evidence type="ECO:0000256" key="4">
    <source>
        <dbReference type="ARBA" id="ARBA00022519"/>
    </source>
</evidence>
<proteinExistence type="inferred from homology"/>
<feature type="domain" description="SSD" evidence="11">
    <location>
        <begin position="127"/>
        <end position="292"/>
    </location>
</feature>
<dbReference type="InterPro" id="IPR022813">
    <property type="entry name" value="SecD/SecF_arch_bac"/>
</dbReference>
<dbReference type="Pfam" id="PF02355">
    <property type="entry name" value="SecD_SecF_C"/>
    <property type="match status" value="1"/>
</dbReference>
<sequence length="300" mass="33603">MMNIIGNRKIFLSISSVFLVAAIASIMYFGFRLGVDFQNGSLWQIGVESTNTKEIKEFFEVELKIENPAISIDESGAVYSLVFEQISDADRRANFAKLQEKFGANKVADLDFWSTSPSVSKELRQKAILAVIFVLIFISLYVAWAFRKVSRPVSSWKYGLITLLTLTHDAIIPAGLFAFLGHYYGLVVDTNFIVALLVIIGFSVHDTIVVFDRTRENLLRHYGSENLETIVNRSVNETFTRSINTSLTLVVVLITVFLLGPLSLHYFILTILVGTVIGTYSSIFVASPLLVIAEKLKRQK</sequence>
<keyword evidence="3 10" id="KW-1003">Cell membrane</keyword>
<dbReference type="AlphaFoldDB" id="A0A1G1Z7H3"/>
<feature type="transmembrane region" description="Helical" evidence="10">
    <location>
        <begin position="266"/>
        <end position="293"/>
    </location>
</feature>
<reference evidence="12 13" key="1">
    <citation type="journal article" date="2016" name="Nat. Commun.">
        <title>Thousands of microbial genomes shed light on interconnected biogeochemical processes in an aquifer system.</title>
        <authorList>
            <person name="Anantharaman K."/>
            <person name="Brown C.T."/>
            <person name="Hug L.A."/>
            <person name="Sharon I."/>
            <person name="Castelle C.J."/>
            <person name="Probst A.J."/>
            <person name="Thomas B.C."/>
            <person name="Singh A."/>
            <person name="Wilkins M.J."/>
            <person name="Karaoz U."/>
            <person name="Brodie E.L."/>
            <person name="Williams K.H."/>
            <person name="Hubbard S.S."/>
            <person name="Banfield J.F."/>
        </authorList>
    </citation>
    <scope>NUCLEOTIDE SEQUENCE [LARGE SCALE GENOMIC DNA]</scope>
</reference>
<dbReference type="Proteomes" id="UP000178808">
    <property type="component" value="Unassembled WGS sequence"/>
</dbReference>
<evidence type="ECO:0000256" key="2">
    <source>
        <dbReference type="ARBA" id="ARBA00022448"/>
    </source>
</evidence>
<dbReference type="PANTHER" id="PTHR30081">
    <property type="entry name" value="PROTEIN-EXPORT MEMBRANE PROTEIN SEC"/>
    <property type="match status" value="1"/>
</dbReference>
<dbReference type="HAMAP" id="MF_01464_B">
    <property type="entry name" value="SecF_B"/>
    <property type="match status" value="1"/>
</dbReference>
<evidence type="ECO:0000256" key="3">
    <source>
        <dbReference type="ARBA" id="ARBA00022475"/>
    </source>
</evidence>
<comment type="subcellular location">
    <subcellularLocation>
        <location evidence="1 10">Cell membrane</location>
        <topology evidence="1 10">Multi-pass membrane protein</topology>
    </subcellularLocation>
</comment>
<dbReference type="Gene3D" id="1.20.1640.10">
    <property type="entry name" value="Multidrug efflux transporter AcrB transmembrane domain"/>
    <property type="match status" value="1"/>
</dbReference>
<comment type="similarity">
    <text evidence="10">Belongs to the SecD/SecF family. SecF subfamily.</text>
</comment>
<accession>A0A1G1Z7H3</accession>
<keyword evidence="2 10" id="KW-0813">Transport</keyword>
<evidence type="ECO:0000259" key="11">
    <source>
        <dbReference type="PROSITE" id="PS50156"/>
    </source>
</evidence>
<comment type="function">
    <text evidence="10">Part of the Sec protein translocase complex. Interacts with the SecYEG preprotein conducting channel. SecDF uses the proton motive force (PMF) to complete protein translocation after the ATP-dependent function of SecA.</text>
</comment>
<organism evidence="12 13">
    <name type="scientific">Candidatus Colwellbacteria bacterium RIFCSPLOWO2_02_FULL_44_20b</name>
    <dbReference type="NCBI Taxonomy" id="1797691"/>
    <lineage>
        <taxon>Bacteria</taxon>
        <taxon>Candidatus Colwelliibacteriota</taxon>
    </lineage>
</organism>
<comment type="subunit">
    <text evidence="10">Forms a complex with SecD. Part of the essential Sec protein translocation apparatus which comprises SecA, SecYEG and auxiliary proteins SecDF. Other proteins may also be involved.</text>
</comment>
<dbReference type="InterPro" id="IPR000731">
    <property type="entry name" value="SSD"/>
</dbReference>
<keyword evidence="6 10" id="KW-0653">Protein transport</keyword>
<dbReference type="InterPro" id="IPR048634">
    <property type="entry name" value="SecD_SecF_C"/>
</dbReference>
<dbReference type="GO" id="GO:0015450">
    <property type="term" value="F:protein-transporting ATPase activity"/>
    <property type="evidence" value="ECO:0007669"/>
    <property type="project" value="InterPro"/>
</dbReference>
<evidence type="ECO:0000256" key="9">
    <source>
        <dbReference type="ARBA" id="ARBA00023136"/>
    </source>
</evidence>
<protein>
    <recommendedName>
        <fullName evidence="10">Protein-export membrane protein SecF</fullName>
    </recommendedName>
</protein>
<evidence type="ECO:0000256" key="1">
    <source>
        <dbReference type="ARBA" id="ARBA00004651"/>
    </source>
</evidence>
<dbReference type="PROSITE" id="PS50156">
    <property type="entry name" value="SSD"/>
    <property type="match status" value="1"/>
</dbReference>
<evidence type="ECO:0000256" key="8">
    <source>
        <dbReference type="ARBA" id="ARBA00023010"/>
    </source>
</evidence>
<evidence type="ECO:0000313" key="13">
    <source>
        <dbReference type="Proteomes" id="UP000178808"/>
    </source>
</evidence>
<evidence type="ECO:0000256" key="7">
    <source>
        <dbReference type="ARBA" id="ARBA00022989"/>
    </source>
</evidence>
<evidence type="ECO:0000256" key="6">
    <source>
        <dbReference type="ARBA" id="ARBA00022927"/>
    </source>
</evidence>
<dbReference type="SUPFAM" id="SSF82866">
    <property type="entry name" value="Multidrug efflux transporter AcrB transmembrane domain"/>
    <property type="match status" value="1"/>
</dbReference>
<evidence type="ECO:0000256" key="10">
    <source>
        <dbReference type="HAMAP-Rule" id="MF_01464"/>
    </source>
</evidence>
<dbReference type="GO" id="GO:0043952">
    <property type="term" value="P:protein transport by the Sec complex"/>
    <property type="evidence" value="ECO:0007669"/>
    <property type="project" value="UniProtKB-UniRule"/>
</dbReference>
<dbReference type="NCBIfam" id="TIGR00966">
    <property type="entry name" value="transloc_SecF"/>
    <property type="match status" value="1"/>
</dbReference>